<name>A0A848GAV8_9RHOO</name>
<dbReference type="GO" id="GO:0007165">
    <property type="term" value="P:signal transduction"/>
    <property type="evidence" value="ECO:0007669"/>
    <property type="project" value="InterPro"/>
</dbReference>
<dbReference type="AlphaFoldDB" id="A0A848GAV8"/>
<feature type="domain" description="CheW-like" evidence="1">
    <location>
        <begin position="9"/>
        <end position="148"/>
    </location>
</feature>
<dbReference type="Gene3D" id="2.30.30.40">
    <property type="entry name" value="SH3 Domains"/>
    <property type="match status" value="1"/>
</dbReference>
<comment type="caution">
    <text evidence="2">The sequence shown here is derived from an EMBL/GenBank/DDBJ whole genome shotgun (WGS) entry which is preliminary data.</text>
</comment>
<dbReference type="InterPro" id="IPR039315">
    <property type="entry name" value="CheW"/>
</dbReference>
<sequence>MSLADGAGERRFGVFFLASMQLGLPLEALREVVPRGALAALPCAAPCVVGGVDLRGTLVPVVDLRRVIGMDPAAGEADSIVIMAHEGRLLGLLASGVVGVFTCEAGGWSRLEARNAALPLFDGGFRRPDDGVLVSVLSPEGLAGLQDVPMVDCPGSARGLSLNPAATGTGGAAEAYLMLVRTGPVPMALASDAVYTTILHPQILNSPLAGGWCLGIIEYAGVRIPAVDLLAFCGLGEIANPWLTQAFLVQYPRGWVAFMVDEIIDVLRTGSCVPVPIPAGTLPRDGLFAGALPMAVLTCGAVSDAGRQTAYSLLLDAQQIRANPELQGLGRVNTPVDGAAAGTAGGPDDEAQLAGTRCQVLTYDLGFEVATPIEQITEILPWSDDCTLFGAGSRTTGLVVSGGRAIPTFCLSTLMGLPGAERSPTASVLVVDTGGGFVGFNVPRLLSIDDAPRSRPEASGVARANLQALPEAAGVRWSPLRVGSGSAERMLGVLDLKHLAASLCGQAEPA</sequence>
<dbReference type="GO" id="GO:0006935">
    <property type="term" value="P:chemotaxis"/>
    <property type="evidence" value="ECO:0007669"/>
    <property type="project" value="InterPro"/>
</dbReference>
<protein>
    <submittedName>
        <fullName evidence="2">Chemotaxis protein CheW</fullName>
    </submittedName>
</protein>
<dbReference type="EMBL" id="JABBGA010000027">
    <property type="protein sequence ID" value="NML28444.1"/>
    <property type="molecule type" value="Genomic_DNA"/>
</dbReference>
<evidence type="ECO:0000259" key="1">
    <source>
        <dbReference type="PROSITE" id="PS50851"/>
    </source>
</evidence>
<dbReference type="Proteomes" id="UP000580043">
    <property type="component" value="Unassembled WGS sequence"/>
</dbReference>
<keyword evidence="3" id="KW-1185">Reference proteome</keyword>
<dbReference type="GO" id="GO:0005829">
    <property type="term" value="C:cytosol"/>
    <property type="evidence" value="ECO:0007669"/>
    <property type="project" value="TreeGrafter"/>
</dbReference>
<dbReference type="InterPro" id="IPR002545">
    <property type="entry name" value="CheW-lke_dom"/>
</dbReference>
<evidence type="ECO:0000313" key="2">
    <source>
        <dbReference type="EMBL" id="NML28444.1"/>
    </source>
</evidence>
<dbReference type="InterPro" id="IPR036061">
    <property type="entry name" value="CheW-like_dom_sf"/>
</dbReference>
<dbReference type="PANTHER" id="PTHR22617">
    <property type="entry name" value="CHEMOTAXIS SENSOR HISTIDINE KINASE-RELATED"/>
    <property type="match status" value="1"/>
</dbReference>
<accession>A0A848GAV8</accession>
<gene>
    <name evidence="2" type="ORF">HHL15_22020</name>
</gene>
<reference evidence="2 3" key="1">
    <citation type="submission" date="2020-04" db="EMBL/GenBank/DDBJ databases">
        <title>Zoogloea sp. G-4-1-14 isolated from soil.</title>
        <authorList>
            <person name="Dahal R.H."/>
        </authorList>
    </citation>
    <scope>NUCLEOTIDE SEQUENCE [LARGE SCALE GENOMIC DNA]</scope>
    <source>
        <strain evidence="2 3">G-4-1-14</strain>
    </source>
</reference>
<organism evidence="2 3">
    <name type="scientific">Zoogloea dura</name>
    <dbReference type="NCBI Taxonomy" id="2728840"/>
    <lineage>
        <taxon>Bacteria</taxon>
        <taxon>Pseudomonadati</taxon>
        <taxon>Pseudomonadota</taxon>
        <taxon>Betaproteobacteria</taxon>
        <taxon>Rhodocyclales</taxon>
        <taxon>Zoogloeaceae</taxon>
        <taxon>Zoogloea</taxon>
    </lineage>
</organism>
<dbReference type="PROSITE" id="PS50851">
    <property type="entry name" value="CHEW"/>
    <property type="match status" value="1"/>
</dbReference>
<dbReference type="Pfam" id="PF01584">
    <property type="entry name" value="CheW"/>
    <property type="match status" value="3"/>
</dbReference>
<dbReference type="PANTHER" id="PTHR22617:SF23">
    <property type="entry name" value="CHEMOTAXIS PROTEIN CHEW"/>
    <property type="match status" value="1"/>
</dbReference>
<dbReference type="Gene3D" id="2.40.50.180">
    <property type="entry name" value="CheA-289, Domain 4"/>
    <property type="match status" value="2"/>
</dbReference>
<dbReference type="RefSeq" id="WP_169147971.1">
    <property type="nucleotide sequence ID" value="NZ_JABBGA010000027.1"/>
</dbReference>
<dbReference type="SMART" id="SM00260">
    <property type="entry name" value="CheW"/>
    <property type="match status" value="1"/>
</dbReference>
<evidence type="ECO:0000313" key="3">
    <source>
        <dbReference type="Proteomes" id="UP000580043"/>
    </source>
</evidence>
<dbReference type="SUPFAM" id="SSF50341">
    <property type="entry name" value="CheW-like"/>
    <property type="match status" value="3"/>
</dbReference>
<proteinExistence type="predicted"/>